<protein>
    <submittedName>
        <fullName evidence="2">Uncharacterized protein</fullName>
    </submittedName>
</protein>
<dbReference type="EMBL" id="PUFN01000004">
    <property type="protein sequence ID" value="TDG74620.1"/>
    <property type="molecule type" value="Genomic_DNA"/>
</dbReference>
<feature type="coiled-coil region" evidence="1">
    <location>
        <begin position="122"/>
        <end position="149"/>
    </location>
</feature>
<evidence type="ECO:0000313" key="3">
    <source>
        <dbReference type="Proteomes" id="UP000295257"/>
    </source>
</evidence>
<name>A0A4R5NJZ5_9LACO</name>
<reference evidence="2 3" key="1">
    <citation type="journal article" date="2019" name="Appl. Microbiol. Biotechnol.">
        <title>Uncovering carbohydrate metabolism through a genotype-phenotype association study of 56 lactic acid bacteria genomes.</title>
        <authorList>
            <person name="Buron-Moles G."/>
            <person name="Chailyan A."/>
            <person name="Dolejs I."/>
            <person name="Forster J."/>
            <person name="Miks M.H."/>
        </authorList>
    </citation>
    <scope>NUCLEOTIDE SEQUENCE [LARGE SCALE GENOMIC DNA]</scope>
    <source>
        <strain evidence="2 3">ATCC 29644</strain>
    </source>
</reference>
<dbReference type="Proteomes" id="UP000295257">
    <property type="component" value="Unassembled WGS sequence"/>
</dbReference>
<dbReference type="OrthoDB" id="2318064at2"/>
<evidence type="ECO:0000256" key="1">
    <source>
        <dbReference type="SAM" id="Coils"/>
    </source>
</evidence>
<evidence type="ECO:0000313" key="2">
    <source>
        <dbReference type="EMBL" id="TDG74620.1"/>
    </source>
</evidence>
<sequence length="154" mass="17800">MLTLKIKDTEVEPTYNYRLYKNIAGDDKDKRKENFYSFLDGLFSDDSITIINFFKAVAGKDLSEDEVVDQLDENGLFDDVHKTTDEIITGLATSGFLKSEIKAWKKYGDRLLESMKASLKLKSIKQEDKEMTQIQINQLEENKKSIESRMDLIK</sequence>
<keyword evidence="1" id="KW-0175">Coiled coil</keyword>
<dbReference type="RefSeq" id="WP_010019161.1">
    <property type="nucleotide sequence ID" value="NZ_PUFN01000004.1"/>
</dbReference>
<proteinExistence type="predicted"/>
<keyword evidence="3" id="KW-1185">Reference proteome</keyword>
<dbReference type="AlphaFoldDB" id="A0A4R5NJZ5"/>
<comment type="caution">
    <text evidence="2">The sequence shown here is derived from an EMBL/GenBank/DDBJ whole genome shotgun (WGS) entry which is preliminary data.</text>
</comment>
<accession>A0A4R5NJZ5</accession>
<organism evidence="2 3">
    <name type="scientific">Companilactobacillus farciminis</name>
    <dbReference type="NCBI Taxonomy" id="1612"/>
    <lineage>
        <taxon>Bacteria</taxon>
        <taxon>Bacillati</taxon>
        <taxon>Bacillota</taxon>
        <taxon>Bacilli</taxon>
        <taxon>Lactobacillales</taxon>
        <taxon>Lactobacillaceae</taxon>
        <taxon>Companilactobacillus</taxon>
    </lineage>
</organism>
<gene>
    <name evidence="2" type="ORF">C5L30_000336</name>
</gene>